<organism evidence="1 2">
    <name type="scientific">Stx2 converting phage I</name>
    <dbReference type="NCBI Taxonomy" id="180816"/>
    <lineage>
        <taxon>Viruses</taxon>
        <taxon>Duplodnaviria</taxon>
        <taxon>Heunggongvirae</taxon>
        <taxon>Uroviricota</taxon>
        <taxon>Caudoviricetes</taxon>
        <taxon>Sepvirinae</taxon>
        <taxon>Traversvirus</taxon>
        <taxon>Traversvirus tv933W</taxon>
    </lineage>
</organism>
<sequence length="85" mass="10324">MTCRVVQRFSIRCAQNRTGQRMLKWRHVPLSVMFRIRRVWLAWRMIIWSISVRHLSTTQITPTLIRRMRNWMAVFVRHSITCSAP</sequence>
<evidence type="ECO:0000313" key="2">
    <source>
        <dbReference type="Proteomes" id="UP000001920"/>
    </source>
</evidence>
<dbReference type="Proteomes" id="UP000001920">
    <property type="component" value="Genome"/>
</dbReference>
<name>Q8SC75_9CAUD</name>
<accession>Q8SC75</accession>
<proteinExistence type="predicted"/>
<dbReference type="EMBL" id="AP004402">
    <property type="protein sequence ID" value="BAB87909.1"/>
    <property type="molecule type" value="Genomic_DNA"/>
</dbReference>
<reference evidence="1 2" key="1">
    <citation type="journal article" date="2003" name="Gene">
        <title>Distinctiveness of the genomic sequence of Shiga toxin 2-converting phage isolated from Escherichia coli O157:H7 Okayama strain as compared to other Shiga toxin 2-converting phages.</title>
        <authorList>
            <person name="Sato T."/>
            <person name="Shimizu T."/>
            <person name="Watarai M."/>
            <person name="Kobayashi M."/>
            <person name="Kano S."/>
            <person name="Hamabata T."/>
            <person name="Takeda Y."/>
            <person name="Yamasaki S."/>
        </authorList>
    </citation>
    <scope>NUCLEOTIDE SEQUENCE</scope>
    <source>
        <strain evidence="1">Stx2 phage-I</strain>
    </source>
</reference>
<evidence type="ECO:0000313" key="1">
    <source>
        <dbReference type="EMBL" id="BAB87909.1"/>
    </source>
</evidence>
<protein>
    <submittedName>
        <fullName evidence="1">Uncharacterized protein</fullName>
    </submittedName>
</protein>